<comment type="caution">
    <text evidence="3">The sequence shown here is derived from an EMBL/GenBank/DDBJ whole genome shotgun (WGS) entry which is preliminary data.</text>
</comment>
<accession>A0A918JPE4</accession>
<evidence type="ECO:0000259" key="2">
    <source>
        <dbReference type="Pfam" id="PF22106"/>
    </source>
</evidence>
<dbReference type="RefSeq" id="WP_189408044.1">
    <property type="nucleotide sequence ID" value="NZ_BMXP01000011.1"/>
</dbReference>
<feature type="domain" description="Putative DNA-binding" evidence="1">
    <location>
        <begin position="7"/>
        <end position="93"/>
    </location>
</feature>
<evidence type="ECO:0000313" key="4">
    <source>
        <dbReference type="Proteomes" id="UP000631300"/>
    </source>
</evidence>
<dbReference type="InterPro" id="IPR018640">
    <property type="entry name" value="DUF2063"/>
</dbReference>
<evidence type="ECO:0000259" key="1">
    <source>
        <dbReference type="Pfam" id="PF09836"/>
    </source>
</evidence>
<dbReference type="EMBL" id="BMXP01000011">
    <property type="protein sequence ID" value="GGW94613.1"/>
    <property type="molecule type" value="Genomic_DNA"/>
</dbReference>
<reference evidence="3" key="2">
    <citation type="submission" date="2020-09" db="EMBL/GenBank/DDBJ databases">
        <authorList>
            <person name="Sun Q."/>
            <person name="Kim S."/>
        </authorList>
    </citation>
    <scope>NUCLEOTIDE SEQUENCE</scope>
    <source>
        <strain evidence="3">KCTC 22164</strain>
    </source>
</reference>
<dbReference type="Pfam" id="PF09836">
    <property type="entry name" value="DUF2063"/>
    <property type="match status" value="1"/>
</dbReference>
<dbReference type="Gene3D" id="3.90.930.50">
    <property type="match status" value="1"/>
</dbReference>
<dbReference type="Proteomes" id="UP000631300">
    <property type="component" value="Unassembled WGS sequence"/>
</dbReference>
<dbReference type="Pfam" id="PF22106">
    <property type="entry name" value="NGO1945_C"/>
    <property type="match status" value="1"/>
</dbReference>
<gene>
    <name evidence="3" type="ORF">GCM10007391_31050</name>
</gene>
<dbReference type="AlphaFoldDB" id="A0A918JPE4"/>
<dbReference type="InterPro" id="IPR054098">
    <property type="entry name" value="NGO1945-like_C"/>
</dbReference>
<proteinExistence type="predicted"/>
<feature type="domain" description="NGO1945-like C-terminal" evidence="2">
    <location>
        <begin position="139"/>
        <end position="236"/>
    </location>
</feature>
<reference evidence="3" key="1">
    <citation type="journal article" date="2014" name="Int. J. Syst. Evol. Microbiol.">
        <title>Complete genome sequence of Corynebacterium casei LMG S-19264T (=DSM 44701T), isolated from a smear-ripened cheese.</title>
        <authorList>
            <consortium name="US DOE Joint Genome Institute (JGI-PGF)"/>
            <person name="Walter F."/>
            <person name="Albersmeier A."/>
            <person name="Kalinowski J."/>
            <person name="Ruckert C."/>
        </authorList>
    </citation>
    <scope>NUCLEOTIDE SEQUENCE</scope>
    <source>
        <strain evidence="3">KCTC 22164</strain>
    </source>
</reference>
<dbReference type="Gene3D" id="1.10.150.690">
    <property type="entry name" value="DUF2063"/>
    <property type="match status" value="1"/>
</dbReference>
<organism evidence="3 4">
    <name type="scientific">Alteromonas halophila</name>
    <dbReference type="NCBI Taxonomy" id="516698"/>
    <lineage>
        <taxon>Bacteria</taxon>
        <taxon>Pseudomonadati</taxon>
        <taxon>Pseudomonadota</taxon>
        <taxon>Gammaproteobacteria</taxon>
        <taxon>Alteromonadales</taxon>
        <taxon>Alteromonadaceae</taxon>
        <taxon>Alteromonas/Salinimonas group</taxon>
        <taxon>Alteromonas</taxon>
    </lineage>
</organism>
<evidence type="ECO:0000313" key="3">
    <source>
        <dbReference type="EMBL" id="GGW94613.1"/>
    </source>
</evidence>
<dbReference type="InterPro" id="IPR044922">
    <property type="entry name" value="DUF2063_N_sf"/>
</dbReference>
<keyword evidence="4" id="KW-1185">Reference proteome</keyword>
<sequence length="250" mass="28474">MTQSFREIQKEFVSAVRSPALSQNKSDEEQRRMGVYQSLFFNNINNFLQSGFPVLHSILDNTTWSRVVRDFFSDHACRSPYFAEISKEFVEYLSSEPACLSLLPPFASELAHYEWLELDVSIRRAPACHTQQTQGVVMSPFASLVSYAYPVHLIGEDYLPDEPSGDRHYYVVYRQQDYSVQFLQVNAMTAMLLQLLASANEQLSEKHLTEQLREAAPQIAPDVLTKGVSDTLTQMREKGVILPADKPLDL</sequence>
<protein>
    <submittedName>
        <fullName evidence="3">DUF2063 domain-containing protein</fullName>
    </submittedName>
</protein>
<name>A0A918JPE4_9ALTE</name>